<evidence type="ECO:0000313" key="1">
    <source>
        <dbReference type="EMBL" id="HER97020.1"/>
    </source>
</evidence>
<dbReference type="AlphaFoldDB" id="A0A7V2B2C3"/>
<sequence>MSRKASWYLNGLMWALWGCLGLWPWGTFAQEGGNAIAVQGMVTLTNKGVSFIPAFTLGKPAVVFDGSLGRRLRFEPQLRFALEGRPWSFLFWWRYPLWETQRFRLRLGGHPALAFRTRSVLTDAGREEVTVVWRFLAGELGARYTVAHGVDLGLQYLYSRGVEKTIAQPKNTHYLALQPEFSARFFSQKLTVTLRPQVYYLRVDDQQGYYLATSLTLRKQRFPLMLSGLLNRSLQTNLPGRNLVWNVSLGYVWDI</sequence>
<comment type="caution">
    <text evidence="1">The sequence shown here is derived from an EMBL/GenBank/DDBJ whole genome shotgun (WGS) entry which is preliminary data.</text>
</comment>
<protein>
    <recommendedName>
        <fullName evidence="2">DUF481 domain-containing protein</fullName>
    </recommendedName>
</protein>
<evidence type="ECO:0008006" key="2">
    <source>
        <dbReference type="Google" id="ProtNLM"/>
    </source>
</evidence>
<reference evidence="1" key="1">
    <citation type="journal article" date="2020" name="mSystems">
        <title>Genome- and Community-Level Interaction Insights into Carbon Utilization and Element Cycling Functions of Hydrothermarchaeota in Hydrothermal Sediment.</title>
        <authorList>
            <person name="Zhou Z."/>
            <person name="Liu Y."/>
            <person name="Xu W."/>
            <person name="Pan J."/>
            <person name="Luo Z.H."/>
            <person name="Li M."/>
        </authorList>
    </citation>
    <scope>NUCLEOTIDE SEQUENCE [LARGE SCALE GENOMIC DNA]</scope>
    <source>
        <strain evidence="1">SpSt-143</strain>
    </source>
</reference>
<accession>A0A7V2B2C3</accession>
<gene>
    <name evidence="1" type="ORF">ENO59_11015</name>
</gene>
<organism evidence="1">
    <name type="scientific">Rhodothermus marinus</name>
    <name type="common">Rhodothermus obamensis</name>
    <dbReference type="NCBI Taxonomy" id="29549"/>
    <lineage>
        <taxon>Bacteria</taxon>
        <taxon>Pseudomonadati</taxon>
        <taxon>Rhodothermota</taxon>
        <taxon>Rhodothermia</taxon>
        <taxon>Rhodothermales</taxon>
        <taxon>Rhodothermaceae</taxon>
        <taxon>Rhodothermus</taxon>
    </lineage>
</organism>
<proteinExistence type="predicted"/>
<name>A0A7V2B2C3_RHOMR</name>
<dbReference type="EMBL" id="DSGB01000006">
    <property type="protein sequence ID" value="HER97020.1"/>
    <property type="molecule type" value="Genomic_DNA"/>
</dbReference>